<dbReference type="PANTHER" id="PTHR48021:SF39">
    <property type="entry name" value="MAJOR FACILITATOR SUPERFAMILY (MFS) PROFILE DOMAIN-CONTAINING PROTEIN"/>
    <property type="match status" value="1"/>
</dbReference>
<feature type="transmembrane region" description="Helical" evidence="6">
    <location>
        <begin position="174"/>
        <end position="193"/>
    </location>
</feature>
<feature type="region of interest" description="Disordered" evidence="5">
    <location>
        <begin position="248"/>
        <end position="271"/>
    </location>
</feature>
<sequence length="271" mass="29454">MLPSEKELELQLQATALTNGGFTKKRSATRKTAPQIVATIAFGMLIFGVSAICVMPTIVIGALYKEHNESEIHITAQQASWFGSIVYIAQPLGSVSSGFLQEIFGRRRCMMAVNIPQVIGWAILCFSQKVEQLYIGAVIMGLSVGFMEAPAMSYLGEVCEPRLRGTLSSFSETFLLVGILFEFFIGAVLYWRYACAASALIPVGAFILIYIMPLACVKVWTAIDVLEEEGQKCATGILGDHPVPSNYSSVSELPDRGSTHPPHTTQHAPTT</sequence>
<dbReference type="OMA" id="TDEPASW"/>
<dbReference type="SUPFAM" id="SSF103473">
    <property type="entry name" value="MFS general substrate transporter"/>
    <property type="match status" value="1"/>
</dbReference>
<comment type="subcellular location">
    <subcellularLocation>
        <location evidence="1">Membrane</location>
        <topology evidence="1">Multi-pass membrane protein</topology>
    </subcellularLocation>
</comment>
<evidence type="ECO:0000256" key="3">
    <source>
        <dbReference type="ARBA" id="ARBA00022989"/>
    </source>
</evidence>
<dbReference type="PROSITE" id="PS50850">
    <property type="entry name" value="MFS"/>
    <property type="match status" value="1"/>
</dbReference>
<dbReference type="Pfam" id="PF00083">
    <property type="entry name" value="Sugar_tr"/>
    <property type="match status" value="1"/>
</dbReference>
<dbReference type="InterPro" id="IPR050549">
    <property type="entry name" value="MFS_Trehalose_Transporter"/>
</dbReference>
<feature type="transmembrane region" description="Helical" evidence="6">
    <location>
        <begin position="36"/>
        <end position="59"/>
    </location>
</feature>
<organism evidence="8 9">
    <name type="scientific">Rhodnius prolixus</name>
    <name type="common">Triatomid bug</name>
    <dbReference type="NCBI Taxonomy" id="13249"/>
    <lineage>
        <taxon>Eukaryota</taxon>
        <taxon>Metazoa</taxon>
        <taxon>Ecdysozoa</taxon>
        <taxon>Arthropoda</taxon>
        <taxon>Hexapoda</taxon>
        <taxon>Insecta</taxon>
        <taxon>Pterygota</taxon>
        <taxon>Neoptera</taxon>
        <taxon>Paraneoptera</taxon>
        <taxon>Hemiptera</taxon>
        <taxon>Heteroptera</taxon>
        <taxon>Panheteroptera</taxon>
        <taxon>Cimicomorpha</taxon>
        <taxon>Reduviidae</taxon>
        <taxon>Triatominae</taxon>
        <taxon>Rhodnius</taxon>
    </lineage>
</organism>
<evidence type="ECO:0000256" key="6">
    <source>
        <dbReference type="SAM" id="Phobius"/>
    </source>
</evidence>
<name>T1HAK8_RHOPR</name>
<dbReference type="InParanoid" id="T1HAK8"/>
<dbReference type="PROSITE" id="PS00217">
    <property type="entry name" value="SUGAR_TRANSPORT_2"/>
    <property type="match status" value="1"/>
</dbReference>
<dbReference type="EMBL" id="ACPB03014452">
    <property type="status" value="NOT_ANNOTATED_CDS"/>
    <property type="molecule type" value="Genomic_DNA"/>
</dbReference>
<keyword evidence="9" id="KW-1185">Reference proteome</keyword>
<dbReference type="AlphaFoldDB" id="T1HAK8"/>
<dbReference type="EnsemblMetazoa" id="RPRC001063-RA">
    <property type="protein sequence ID" value="RPRC001063-PA"/>
    <property type="gene ID" value="RPRC001063"/>
</dbReference>
<dbReference type="Gene3D" id="1.20.1250.20">
    <property type="entry name" value="MFS general substrate transporter like domains"/>
    <property type="match status" value="1"/>
</dbReference>
<feature type="domain" description="Major facilitator superfamily (MFS) profile" evidence="7">
    <location>
        <begin position="36"/>
        <end position="271"/>
    </location>
</feature>
<keyword evidence="2 6" id="KW-0812">Transmembrane</keyword>
<keyword evidence="3 6" id="KW-1133">Transmembrane helix</keyword>
<evidence type="ECO:0000256" key="1">
    <source>
        <dbReference type="ARBA" id="ARBA00004141"/>
    </source>
</evidence>
<dbReference type="GO" id="GO:0022857">
    <property type="term" value="F:transmembrane transporter activity"/>
    <property type="evidence" value="ECO:0007669"/>
    <property type="project" value="InterPro"/>
</dbReference>
<dbReference type="InterPro" id="IPR036259">
    <property type="entry name" value="MFS_trans_sf"/>
</dbReference>
<feature type="transmembrane region" description="Helical" evidence="6">
    <location>
        <begin position="79"/>
        <end position="100"/>
    </location>
</feature>
<keyword evidence="4 6" id="KW-0472">Membrane</keyword>
<dbReference type="VEuPathDB" id="VectorBase:RPRC001063"/>
<evidence type="ECO:0000313" key="9">
    <source>
        <dbReference type="Proteomes" id="UP000015103"/>
    </source>
</evidence>
<evidence type="ECO:0000313" key="8">
    <source>
        <dbReference type="EnsemblMetazoa" id="RPRC001063-PA"/>
    </source>
</evidence>
<evidence type="ECO:0000259" key="7">
    <source>
        <dbReference type="PROSITE" id="PS50850"/>
    </source>
</evidence>
<dbReference type="HOGENOM" id="CLU_1027845_0_0_1"/>
<dbReference type="Proteomes" id="UP000015103">
    <property type="component" value="Unassembled WGS sequence"/>
</dbReference>
<evidence type="ECO:0000256" key="5">
    <source>
        <dbReference type="SAM" id="MobiDB-lite"/>
    </source>
</evidence>
<dbReference type="PANTHER" id="PTHR48021">
    <property type="match status" value="1"/>
</dbReference>
<evidence type="ECO:0000256" key="2">
    <source>
        <dbReference type="ARBA" id="ARBA00022692"/>
    </source>
</evidence>
<dbReference type="GO" id="GO:0016020">
    <property type="term" value="C:membrane"/>
    <property type="evidence" value="ECO:0007669"/>
    <property type="project" value="UniProtKB-SubCell"/>
</dbReference>
<dbReference type="eggNOG" id="KOG0254">
    <property type="taxonomic scope" value="Eukaryota"/>
</dbReference>
<protein>
    <submittedName>
        <fullName evidence="8">MFS domain-containing protein</fullName>
    </submittedName>
</protein>
<proteinExistence type="predicted"/>
<feature type="compositionally biased region" description="Low complexity" evidence="5">
    <location>
        <begin position="259"/>
        <end position="271"/>
    </location>
</feature>
<dbReference type="InterPro" id="IPR020846">
    <property type="entry name" value="MFS_dom"/>
</dbReference>
<accession>T1HAK8</accession>
<feature type="transmembrane region" description="Helical" evidence="6">
    <location>
        <begin position="200"/>
        <end position="223"/>
    </location>
</feature>
<reference evidence="8" key="1">
    <citation type="submission" date="2015-05" db="UniProtKB">
        <authorList>
            <consortium name="EnsemblMetazoa"/>
        </authorList>
    </citation>
    <scope>IDENTIFICATION</scope>
</reference>
<evidence type="ECO:0000256" key="4">
    <source>
        <dbReference type="ARBA" id="ARBA00023136"/>
    </source>
</evidence>
<feature type="transmembrane region" description="Helical" evidence="6">
    <location>
        <begin position="133"/>
        <end position="154"/>
    </location>
</feature>
<dbReference type="InterPro" id="IPR005829">
    <property type="entry name" value="Sugar_transporter_CS"/>
</dbReference>
<dbReference type="InterPro" id="IPR005828">
    <property type="entry name" value="MFS_sugar_transport-like"/>
</dbReference>
<dbReference type="STRING" id="13249.T1HAK8"/>